<keyword evidence="9" id="KW-0547">Nucleotide-binding</keyword>
<dbReference type="Pfam" id="PF03481">
    <property type="entry name" value="Sua5_C"/>
    <property type="match status" value="1"/>
</dbReference>
<keyword evidence="16" id="KW-1185">Reference proteome</keyword>
<dbReference type="Gene3D" id="3.90.870.10">
    <property type="entry name" value="DHBP synthase"/>
    <property type="match status" value="1"/>
</dbReference>
<evidence type="ECO:0000256" key="5">
    <source>
        <dbReference type="ARBA" id="ARBA00022490"/>
    </source>
</evidence>
<dbReference type="Gene3D" id="3.40.50.11030">
    <property type="entry name" value="Threonylcarbamoyl-AMP synthase, C-terminal domain"/>
    <property type="match status" value="1"/>
</dbReference>
<dbReference type="GO" id="GO:0005737">
    <property type="term" value="C:cytoplasm"/>
    <property type="evidence" value="ECO:0007669"/>
    <property type="project" value="UniProtKB-SubCell"/>
</dbReference>
<evidence type="ECO:0000256" key="6">
    <source>
        <dbReference type="ARBA" id="ARBA00022679"/>
    </source>
</evidence>
<dbReference type="InterPro" id="IPR038385">
    <property type="entry name" value="Sua5/YwlC_C"/>
</dbReference>
<comment type="subcellular location">
    <subcellularLocation>
        <location evidence="1">Cytoplasm</location>
    </subcellularLocation>
</comment>
<evidence type="ECO:0000256" key="3">
    <source>
        <dbReference type="ARBA" id="ARBA00012584"/>
    </source>
</evidence>
<evidence type="ECO:0000313" key="16">
    <source>
        <dbReference type="Proteomes" id="UP001516023"/>
    </source>
</evidence>
<protein>
    <recommendedName>
        <fullName evidence="4">Threonylcarbamoyl-AMP synthase</fullName>
        <ecNumber evidence="3">2.7.7.87</ecNumber>
    </recommendedName>
    <alternativeName>
        <fullName evidence="11">L-threonylcarbamoyladenylate synthase</fullName>
    </alternativeName>
</protein>
<dbReference type="SUPFAM" id="SSF55821">
    <property type="entry name" value="YrdC/RibB"/>
    <property type="match status" value="1"/>
</dbReference>
<reference evidence="15 16" key="1">
    <citation type="journal article" date="2020" name="G3 (Bethesda)">
        <title>Improved Reference Genome for Cyclotella cryptica CCMP332, a Model for Cell Wall Morphogenesis, Salinity Adaptation, and Lipid Production in Diatoms (Bacillariophyta).</title>
        <authorList>
            <person name="Roberts W.R."/>
            <person name="Downey K.M."/>
            <person name="Ruck E.C."/>
            <person name="Traller J.C."/>
            <person name="Alverson A.J."/>
        </authorList>
    </citation>
    <scope>NUCLEOTIDE SEQUENCE [LARGE SCALE GENOMIC DNA]</scope>
    <source>
        <strain evidence="15 16">CCMP332</strain>
    </source>
</reference>
<dbReference type="EMBL" id="JABMIG020000056">
    <property type="protein sequence ID" value="KAL3797268.1"/>
    <property type="molecule type" value="Genomic_DNA"/>
</dbReference>
<evidence type="ECO:0000256" key="4">
    <source>
        <dbReference type="ARBA" id="ARBA00015492"/>
    </source>
</evidence>
<keyword evidence="10" id="KW-0067">ATP-binding</keyword>
<dbReference type="GO" id="GO:0061710">
    <property type="term" value="F:L-threonylcarbamoyladenylate synthase"/>
    <property type="evidence" value="ECO:0007669"/>
    <property type="project" value="UniProtKB-EC"/>
</dbReference>
<sequence length="504" mass="54504">MIPYHRTIRRRFLLSSCILVFRCHSLQFRSALAPKLFSFIVDRGLYFTPGGRRPRCFSDKAMVSSSPSTLSMGSNDNMHATAVSSPVSPASTDTKQKAKLVSASLQSLTECGSRLRSGHLVSFPTETVYGLGCHALDPIAVQRVFHAKQRPLSDPLIVHVIKADHALELWDASSKGPADTQYDQSQQLEKQALEILTTSFFPGPLTIVARANPSVPQIVMANTGYVACRSPSHPIARALISCAECPIAAPSANKFGHVSPTLAAHVMDDLGQEDVWIVDPSLGGSDEYVECSNDGGGKAVCQVGVESTVAKVQMYPSPSTANGSSKSLGCISILRHGAISSNSIREVLKKACIDEYFEVEDGVQYTPENVNNVAPGQTVKHYSPHVPCFMVSLARQQSSSDQLSNEEMKTLSRSVIIDYAAKLSHYQQYALAYRDLSPSGDAQRAAALVFETLRWSESVPDATRVFVPDMSGGISDEREVEALVLAVKDKLTRAASGVVVASFH</sequence>
<evidence type="ECO:0000313" key="15">
    <source>
        <dbReference type="EMBL" id="KAL3797268.1"/>
    </source>
</evidence>
<organism evidence="15 16">
    <name type="scientific">Cyclotella cryptica</name>
    <dbReference type="NCBI Taxonomy" id="29204"/>
    <lineage>
        <taxon>Eukaryota</taxon>
        <taxon>Sar</taxon>
        <taxon>Stramenopiles</taxon>
        <taxon>Ochrophyta</taxon>
        <taxon>Bacillariophyta</taxon>
        <taxon>Coscinodiscophyceae</taxon>
        <taxon>Thalassiosirophycidae</taxon>
        <taxon>Stephanodiscales</taxon>
        <taxon>Stephanodiscaceae</taxon>
        <taxon>Cyclotella</taxon>
    </lineage>
</organism>
<dbReference type="GO" id="GO:0008033">
    <property type="term" value="P:tRNA processing"/>
    <property type="evidence" value="ECO:0007669"/>
    <property type="project" value="UniProtKB-KW"/>
</dbReference>
<evidence type="ECO:0000256" key="8">
    <source>
        <dbReference type="ARBA" id="ARBA00022695"/>
    </source>
</evidence>
<evidence type="ECO:0000256" key="2">
    <source>
        <dbReference type="ARBA" id="ARBA00007663"/>
    </source>
</evidence>
<evidence type="ECO:0000259" key="14">
    <source>
        <dbReference type="PROSITE" id="PS51163"/>
    </source>
</evidence>
<dbReference type="InterPro" id="IPR017945">
    <property type="entry name" value="DHBP_synth_RibB-like_a/b_dom"/>
</dbReference>
<dbReference type="InterPro" id="IPR005145">
    <property type="entry name" value="Sua5_C"/>
</dbReference>
<gene>
    <name evidence="15" type="ORF">HJC23_004560</name>
</gene>
<dbReference type="PANTHER" id="PTHR17490:SF16">
    <property type="entry name" value="THREONYLCARBAMOYL-AMP SYNTHASE"/>
    <property type="match status" value="1"/>
</dbReference>
<dbReference type="PROSITE" id="PS51163">
    <property type="entry name" value="YRDC"/>
    <property type="match status" value="1"/>
</dbReference>
<dbReference type="EC" id="2.7.7.87" evidence="3"/>
<comment type="caution">
    <text evidence="15">The sequence shown here is derived from an EMBL/GenBank/DDBJ whole genome shotgun (WGS) entry which is preliminary data.</text>
</comment>
<evidence type="ECO:0000256" key="10">
    <source>
        <dbReference type="ARBA" id="ARBA00022840"/>
    </source>
</evidence>
<name>A0ABD3QAB5_9STRA</name>
<keyword evidence="13" id="KW-0732">Signal</keyword>
<keyword evidence="7" id="KW-0819">tRNA processing</keyword>
<evidence type="ECO:0000256" key="13">
    <source>
        <dbReference type="SAM" id="SignalP"/>
    </source>
</evidence>
<feature type="domain" description="YrdC-like" evidence="14">
    <location>
        <begin position="105"/>
        <end position="339"/>
    </location>
</feature>
<comment type="catalytic activity">
    <reaction evidence="12">
        <text>L-threonine + hydrogencarbonate + ATP = L-threonylcarbamoyladenylate + diphosphate + H2O</text>
        <dbReference type="Rhea" id="RHEA:36407"/>
        <dbReference type="ChEBI" id="CHEBI:15377"/>
        <dbReference type="ChEBI" id="CHEBI:17544"/>
        <dbReference type="ChEBI" id="CHEBI:30616"/>
        <dbReference type="ChEBI" id="CHEBI:33019"/>
        <dbReference type="ChEBI" id="CHEBI:57926"/>
        <dbReference type="ChEBI" id="CHEBI:73682"/>
        <dbReference type="EC" id="2.7.7.87"/>
    </reaction>
</comment>
<evidence type="ECO:0000256" key="9">
    <source>
        <dbReference type="ARBA" id="ARBA00022741"/>
    </source>
</evidence>
<proteinExistence type="inferred from homology"/>
<keyword evidence="5" id="KW-0963">Cytoplasm</keyword>
<evidence type="ECO:0000256" key="11">
    <source>
        <dbReference type="ARBA" id="ARBA00029774"/>
    </source>
</evidence>
<dbReference type="InterPro" id="IPR050156">
    <property type="entry name" value="TC-AMP_synthase_SUA5"/>
</dbReference>
<evidence type="ECO:0000256" key="7">
    <source>
        <dbReference type="ARBA" id="ARBA00022694"/>
    </source>
</evidence>
<dbReference type="Pfam" id="PF01300">
    <property type="entry name" value="Sua5_yciO_yrdC"/>
    <property type="match status" value="1"/>
</dbReference>
<dbReference type="AlphaFoldDB" id="A0ABD3QAB5"/>
<evidence type="ECO:0000256" key="12">
    <source>
        <dbReference type="ARBA" id="ARBA00048366"/>
    </source>
</evidence>
<accession>A0ABD3QAB5</accession>
<feature type="signal peptide" evidence="13">
    <location>
        <begin position="1"/>
        <end position="25"/>
    </location>
</feature>
<feature type="chain" id="PRO_5044866363" description="Threonylcarbamoyl-AMP synthase" evidence="13">
    <location>
        <begin position="26"/>
        <end position="504"/>
    </location>
</feature>
<keyword evidence="6" id="KW-0808">Transferase</keyword>
<dbReference type="PANTHER" id="PTHR17490">
    <property type="entry name" value="SUA5"/>
    <property type="match status" value="1"/>
</dbReference>
<evidence type="ECO:0000256" key="1">
    <source>
        <dbReference type="ARBA" id="ARBA00004496"/>
    </source>
</evidence>
<keyword evidence="8" id="KW-0548">Nucleotidyltransferase</keyword>
<dbReference type="Proteomes" id="UP001516023">
    <property type="component" value="Unassembled WGS sequence"/>
</dbReference>
<dbReference type="InterPro" id="IPR006070">
    <property type="entry name" value="Sua5-like_dom"/>
</dbReference>
<dbReference type="GO" id="GO:0005524">
    <property type="term" value="F:ATP binding"/>
    <property type="evidence" value="ECO:0007669"/>
    <property type="project" value="UniProtKB-KW"/>
</dbReference>
<comment type="similarity">
    <text evidence="2">Belongs to the SUA5 family.</text>
</comment>